<dbReference type="PANTHER" id="PTHR43081">
    <property type="entry name" value="ADENYLATE CYCLASE, TERMINAL-DIFFERENTIATION SPECIFIC-RELATED"/>
    <property type="match status" value="1"/>
</dbReference>
<name>A0ABZ0HVB0_9HYPH</name>
<accession>A0ABZ0HVB0</accession>
<keyword evidence="1" id="KW-0812">Transmembrane</keyword>
<protein>
    <submittedName>
        <fullName evidence="4">Adenylate/guanylate cyclase domain-containing protein</fullName>
        <ecNumber evidence="4">4.6.1.-</ecNumber>
    </submittedName>
</protein>
<reference evidence="4 5" key="1">
    <citation type="submission" date="2023-10" db="EMBL/GenBank/DDBJ databases">
        <title>Novel methanotroph of the genus Methylocapsa from a subarctic wetland.</title>
        <authorList>
            <person name="Belova S.E."/>
            <person name="Oshkin I.Y."/>
            <person name="Miroshnikov K."/>
            <person name="Dedysh S.N."/>
        </authorList>
    </citation>
    <scope>NUCLEOTIDE SEQUENCE [LARGE SCALE GENOMIC DNA]</scope>
    <source>
        <strain evidence="4 5">RX1</strain>
    </source>
</reference>
<keyword evidence="4" id="KW-0456">Lyase</keyword>
<dbReference type="Gene3D" id="3.30.70.1230">
    <property type="entry name" value="Nucleotide cyclase"/>
    <property type="match status" value="1"/>
</dbReference>
<organism evidence="4 5">
    <name type="scientific">Methylocapsa polymorpha</name>
    <dbReference type="NCBI Taxonomy" id="3080828"/>
    <lineage>
        <taxon>Bacteria</taxon>
        <taxon>Pseudomonadati</taxon>
        <taxon>Pseudomonadota</taxon>
        <taxon>Alphaproteobacteria</taxon>
        <taxon>Hyphomicrobiales</taxon>
        <taxon>Beijerinckiaceae</taxon>
        <taxon>Methylocapsa</taxon>
    </lineage>
</organism>
<evidence type="ECO:0000313" key="4">
    <source>
        <dbReference type="EMBL" id="WOJ89836.1"/>
    </source>
</evidence>
<dbReference type="SMART" id="SM00044">
    <property type="entry name" value="CYCc"/>
    <property type="match status" value="1"/>
</dbReference>
<dbReference type="Pfam" id="PF00211">
    <property type="entry name" value="Guanylate_cyc"/>
    <property type="match status" value="1"/>
</dbReference>
<dbReference type="InterPro" id="IPR001054">
    <property type="entry name" value="A/G_cyclase"/>
</dbReference>
<keyword evidence="5" id="KW-1185">Reference proteome</keyword>
<dbReference type="PANTHER" id="PTHR43081:SF1">
    <property type="entry name" value="ADENYLATE CYCLASE, TERMINAL-DIFFERENTIATION SPECIFIC"/>
    <property type="match status" value="1"/>
</dbReference>
<dbReference type="RefSeq" id="WP_407339282.1">
    <property type="nucleotide sequence ID" value="NZ_CP136862.1"/>
</dbReference>
<evidence type="ECO:0000313" key="5">
    <source>
        <dbReference type="Proteomes" id="UP001626536"/>
    </source>
</evidence>
<sequence>MRPFKTRLSAFYLPLVCGFLTLAVLVRQADPFLVQALRLIAFDSYQRLAPQPYDPDLPVRIVDIDTESIAQFGQWPWPRTIMRDLVLRLAERKAAAIVFNVLFAEPDRTSFEEVVKRLPPDQASRLPVVADSASNDELFAETLKAAPSVLPIILTDQPSAAPFAPKAGFVFAGDDPKPFLRPFPGAQSNLPLLDDAAKGIGATNLFPNRDGVVRRMPLFVRLGDQIIPSLVAEALRVAQGASTYILKSSNASGETAFGQSTGLNHVRIGKIEIATDAEGALMVKFRQGNPSAFIPAWKLIAGEVDESQITGKIILVGSSTPGLLDLLATPLDEAIPGVEIQAQVLEHILAGRRLTRPDYALAIEQLLIVALGLLMALGESRLSPGHAAGLGALLLVLVNLGGWISYRYWNLLFDPYYPSLVLLLLTAGVTFYIYRQVETQRGEIRSAFGRYLAPAVVEEIIASPHKLELGGEVRELTLMFCDVRNFTSISERLTASELTTFIQELLTPLSDIILRERGTIDKYMGDAIMAFWNAPLDVSDHPQRACRSAIEMVGKMAELNRHWRDQARAAGRPFDDIRIGIGVNSGDCCVGNLGSEQRFDYSAIGDEVNVTSRLEGLTKIYGLSAVVGEATVSRCPGLATLELDLIQVKGRARPIRIFTLTDLLDCSDAALARLRPLHEEFLRAYRARNWDETEALIGPCRKAGVVALDAYYAAFAARIPTLRGAALDIDWDGAYAMNVK</sequence>
<feature type="domain" description="CHASE2" evidence="3">
    <location>
        <begin position="34"/>
        <end position="375"/>
    </location>
</feature>
<evidence type="ECO:0000259" key="2">
    <source>
        <dbReference type="SMART" id="SM00044"/>
    </source>
</evidence>
<proteinExistence type="predicted"/>
<feature type="domain" description="Guanylate cyclase" evidence="2">
    <location>
        <begin position="437"/>
        <end position="643"/>
    </location>
</feature>
<keyword evidence="1" id="KW-0472">Membrane</keyword>
<dbReference type="EC" id="4.6.1.-" evidence="4"/>
<evidence type="ECO:0000259" key="3">
    <source>
        <dbReference type="SMART" id="SM01080"/>
    </source>
</evidence>
<feature type="transmembrane region" description="Helical" evidence="1">
    <location>
        <begin position="415"/>
        <end position="434"/>
    </location>
</feature>
<dbReference type="GO" id="GO:0016829">
    <property type="term" value="F:lyase activity"/>
    <property type="evidence" value="ECO:0007669"/>
    <property type="project" value="UniProtKB-KW"/>
</dbReference>
<gene>
    <name evidence="4" type="ORF">RZS28_00535</name>
</gene>
<dbReference type="Proteomes" id="UP001626536">
    <property type="component" value="Chromosome"/>
</dbReference>
<dbReference type="EMBL" id="CP136862">
    <property type="protein sequence ID" value="WOJ89836.1"/>
    <property type="molecule type" value="Genomic_DNA"/>
</dbReference>
<feature type="transmembrane region" description="Helical" evidence="1">
    <location>
        <begin position="390"/>
        <end position="409"/>
    </location>
</feature>
<dbReference type="InterPro" id="IPR029787">
    <property type="entry name" value="Nucleotide_cyclase"/>
</dbReference>
<dbReference type="CDD" id="cd07302">
    <property type="entry name" value="CHD"/>
    <property type="match status" value="1"/>
</dbReference>
<evidence type="ECO:0000256" key="1">
    <source>
        <dbReference type="SAM" id="Phobius"/>
    </source>
</evidence>
<dbReference type="InterPro" id="IPR007890">
    <property type="entry name" value="CHASE2"/>
</dbReference>
<dbReference type="SUPFAM" id="SSF55073">
    <property type="entry name" value="Nucleotide cyclase"/>
    <property type="match status" value="1"/>
</dbReference>
<dbReference type="Pfam" id="PF05226">
    <property type="entry name" value="CHASE2"/>
    <property type="match status" value="1"/>
</dbReference>
<keyword evidence="1" id="KW-1133">Transmembrane helix</keyword>
<dbReference type="InterPro" id="IPR050697">
    <property type="entry name" value="Adenylyl/Guanylyl_Cyclase_3/4"/>
</dbReference>
<dbReference type="SMART" id="SM01080">
    <property type="entry name" value="CHASE2"/>
    <property type="match status" value="1"/>
</dbReference>